<keyword evidence="2" id="KW-0235">DNA replication</keyword>
<comment type="subcellular location">
    <subcellularLocation>
        <location evidence="1">Nucleus</location>
    </subcellularLocation>
</comment>
<evidence type="ECO:0000256" key="5">
    <source>
        <dbReference type="ARBA" id="ARBA00023125"/>
    </source>
</evidence>
<dbReference type="Gene3D" id="3.40.50.300">
    <property type="entry name" value="P-loop containing nucleotide triphosphate hydrolases"/>
    <property type="match status" value="1"/>
</dbReference>
<dbReference type="GO" id="GO:0005524">
    <property type="term" value="F:ATP binding"/>
    <property type="evidence" value="ECO:0007669"/>
    <property type="project" value="UniProtKB-KW"/>
</dbReference>
<dbReference type="CDD" id="cd18140">
    <property type="entry name" value="HLD_clamp_RFC"/>
    <property type="match status" value="1"/>
</dbReference>
<dbReference type="GO" id="GO:0005634">
    <property type="term" value="C:nucleus"/>
    <property type="evidence" value="ECO:0007669"/>
    <property type="project" value="UniProtKB-SubCell"/>
</dbReference>
<dbReference type="GO" id="GO:0006260">
    <property type="term" value="P:DNA replication"/>
    <property type="evidence" value="ECO:0007669"/>
    <property type="project" value="UniProtKB-KW"/>
</dbReference>
<dbReference type="SUPFAM" id="SSF52540">
    <property type="entry name" value="P-loop containing nucleoside triphosphate hydrolases"/>
    <property type="match status" value="1"/>
</dbReference>
<dbReference type="InterPro" id="IPR047854">
    <property type="entry name" value="RFC_lid"/>
</dbReference>
<dbReference type="Proteomes" id="UP001458880">
    <property type="component" value="Unassembled WGS sequence"/>
</dbReference>
<gene>
    <name evidence="11" type="ORF">QE152_g33140</name>
</gene>
<dbReference type="AlphaFoldDB" id="A0AAW1IY47"/>
<dbReference type="FunFam" id="3.40.50.300:FF:001083">
    <property type="entry name" value="Chromosome transmission fidelity factor 18"/>
    <property type="match status" value="1"/>
</dbReference>
<evidence type="ECO:0000256" key="2">
    <source>
        <dbReference type="ARBA" id="ARBA00022705"/>
    </source>
</evidence>
<feature type="domain" description="AAA+ ATPase" evidence="10">
    <location>
        <begin position="416"/>
        <end position="550"/>
    </location>
</feature>
<keyword evidence="12" id="KW-1185">Reference proteome</keyword>
<feature type="region of interest" description="Disordered" evidence="9">
    <location>
        <begin position="29"/>
        <end position="90"/>
    </location>
</feature>
<dbReference type="InterPro" id="IPR003593">
    <property type="entry name" value="AAA+_ATPase"/>
</dbReference>
<evidence type="ECO:0000259" key="10">
    <source>
        <dbReference type="SMART" id="SM00382"/>
    </source>
</evidence>
<sequence>MDYPTEEEEFELMYSDELELIREQEEILDRQRVTVSNKQVGKPPPASNQSINNDFPTEEEEFDLVPRNTLKQKHSPTHNSAPDNGFPTEDEEFELTHSDDWELLKEQDIGERIPKSRKSLNFDKAPQNSATHNGFNDENDTNQPNNVCRTNKRSIQELFGDIDDLLSEDATRNYESVSKKRKKGSKENADLALIEHILTLRKLSHESTNPVANFGKTYTSALNRNSENLSNTIPKYPFIAVNNHNGERMYVRFHSEEYEKEEMKRVTDRKNFAGIMGKIFHSEEYEKEEMKRVTDRKNFAGIMGKMFKDIWREATDHINYSMNLAEDAQMEVADITTSAAENKNLWVDLYKPRKYYELLSDESTNRTLLRWLKLWDKIVFNIKPKVKPMKVNEKEINNKFKKRDLPLELDEHGRPQYKVALLCGPPGLGKTTLAHMVARHAGYNVVEINASDDRNLESFKTALENATSMRSVLDQEKRPNCLVFDEIDGAPSASIDFLIKFINGNHVTKSKKGKTRTQYILKRPIICICNDVYVPALRALRQIAFVVRFPPTSAPRLAERLSEIAKKEQIKTDMGAMLALAEKSHNDIRACLSFLHFFKSQSKPVTLTDVIKTNIGEKDVQKGLFAVWDDIFQIPRIIKKDSDDKRNFDSSLKTRMAKVLHTINAFGDYERVTQGVFENYPKMKVKDSTLVGTCEALDWFCLNDQLNKHVLTKQDYSLATYLPYGFVVWHFVFATVNWQRINYPSTSYEIRTRKIKQQSLRTELIRGMRPSIRAYLNPICLKMDIVPYLNQIIVPNLRPVNLHLYTPQEKEQLHQVVNTMIDYNLNYVQERTAEGSYVYNLDPDLEEISNFPGFKSKRNVTYANRQLIAREIELEKMRIVEQQRNGNTNTDKKEKVDKEKPASTQQPQNVPNHMKKLQAKKVRSEVIIKRDFFGNEIRIDASNSDKSNGPRIYNDIFYQFKEGFTNAVRKKIKIKQLK</sequence>
<keyword evidence="3" id="KW-0547">Nucleotide-binding</keyword>
<feature type="compositionally biased region" description="Basic and acidic residues" evidence="9">
    <location>
        <begin position="890"/>
        <end position="901"/>
    </location>
</feature>
<proteinExistence type="inferred from homology"/>
<dbReference type="InterPro" id="IPR053016">
    <property type="entry name" value="CTF18-RFC_complex"/>
</dbReference>
<feature type="region of interest" description="Disordered" evidence="9">
    <location>
        <begin position="121"/>
        <end position="145"/>
    </location>
</feature>
<name>A0AAW1IY47_POPJA</name>
<comment type="caution">
    <text evidence="11">The sequence shown here is derived from an EMBL/GenBank/DDBJ whole genome shotgun (WGS) entry which is preliminary data.</text>
</comment>
<dbReference type="GO" id="GO:0003677">
    <property type="term" value="F:DNA binding"/>
    <property type="evidence" value="ECO:0007669"/>
    <property type="project" value="UniProtKB-KW"/>
</dbReference>
<evidence type="ECO:0000256" key="7">
    <source>
        <dbReference type="ARBA" id="ARBA00023306"/>
    </source>
</evidence>
<keyword evidence="6" id="KW-0539">Nucleus</keyword>
<dbReference type="GO" id="GO:0016887">
    <property type="term" value="F:ATP hydrolysis activity"/>
    <property type="evidence" value="ECO:0007669"/>
    <property type="project" value="InterPro"/>
</dbReference>
<reference evidence="11 12" key="1">
    <citation type="journal article" date="2024" name="BMC Genomics">
        <title>De novo assembly and annotation of Popillia japonica's genome with initial clues to its potential as an invasive pest.</title>
        <authorList>
            <person name="Cucini C."/>
            <person name="Boschi S."/>
            <person name="Funari R."/>
            <person name="Cardaioli E."/>
            <person name="Iannotti N."/>
            <person name="Marturano G."/>
            <person name="Paoli F."/>
            <person name="Bruttini M."/>
            <person name="Carapelli A."/>
            <person name="Frati F."/>
            <person name="Nardi F."/>
        </authorList>
    </citation>
    <scope>NUCLEOTIDE SEQUENCE [LARGE SCALE GENOMIC DNA]</scope>
    <source>
        <strain evidence="11">DMR45628</strain>
    </source>
</reference>
<keyword evidence="4" id="KW-0067">ATP-binding</keyword>
<dbReference type="Gene3D" id="1.10.8.60">
    <property type="match status" value="1"/>
</dbReference>
<dbReference type="Pfam" id="PF00004">
    <property type="entry name" value="AAA"/>
    <property type="match status" value="1"/>
</dbReference>
<dbReference type="InterPro" id="IPR027417">
    <property type="entry name" value="P-loop_NTPase"/>
</dbReference>
<evidence type="ECO:0000256" key="3">
    <source>
        <dbReference type="ARBA" id="ARBA00022741"/>
    </source>
</evidence>
<keyword evidence="7" id="KW-0131">Cell cycle</keyword>
<evidence type="ECO:0000256" key="9">
    <source>
        <dbReference type="SAM" id="MobiDB-lite"/>
    </source>
</evidence>
<dbReference type="SMART" id="SM00382">
    <property type="entry name" value="AAA"/>
    <property type="match status" value="1"/>
</dbReference>
<dbReference type="InterPro" id="IPR003959">
    <property type="entry name" value="ATPase_AAA_core"/>
</dbReference>
<dbReference type="EMBL" id="JASPKY010000493">
    <property type="protein sequence ID" value="KAK9695051.1"/>
    <property type="molecule type" value="Genomic_DNA"/>
</dbReference>
<dbReference type="CDD" id="cd00009">
    <property type="entry name" value="AAA"/>
    <property type="match status" value="1"/>
</dbReference>
<evidence type="ECO:0000313" key="11">
    <source>
        <dbReference type="EMBL" id="KAK9695051.1"/>
    </source>
</evidence>
<feature type="region of interest" description="Disordered" evidence="9">
    <location>
        <begin position="880"/>
        <end position="914"/>
    </location>
</feature>
<evidence type="ECO:0000256" key="1">
    <source>
        <dbReference type="ARBA" id="ARBA00004123"/>
    </source>
</evidence>
<evidence type="ECO:0000256" key="6">
    <source>
        <dbReference type="ARBA" id="ARBA00023242"/>
    </source>
</evidence>
<protein>
    <submittedName>
        <fullName evidence="11">ATPase family associated with various cellular activities (AAA)</fullName>
    </submittedName>
</protein>
<feature type="compositionally biased region" description="Polar residues" evidence="9">
    <location>
        <begin position="126"/>
        <end position="145"/>
    </location>
</feature>
<dbReference type="PANTHER" id="PTHR46765">
    <property type="entry name" value="P-LOOP CONTAINING NUCLEOSIDE TRIPHOSPHATE HYDROLASES SUPERFAMILY PROTEIN"/>
    <property type="match status" value="1"/>
</dbReference>
<evidence type="ECO:0000256" key="4">
    <source>
        <dbReference type="ARBA" id="ARBA00022840"/>
    </source>
</evidence>
<evidence type="ECO:0000256" key="8">
    <source>
        <dbReference type="ARBA" id="ARBA00043975"/>
    </source>
</evidence>
<feature type="compositionally biased region" description="Polar residues" evidence="9">
    <location>
        <begin position="902"/>
        <end position="911"/>
    </location>
</feature>
<dbReference type="PANTHER" id="PTHR46765:SF1">
    <property type="entry name" value="P-LOOP CONTAINING NUCLEOSIDE TRIPHOSPHATE HYDROLASES SUPERFAMILY PROTEIN"/>
    <property type="match status" value="1"/>
</dbReference>
<evidence type="ECO:0000313" key="12">
    <source>
        <dbReference type="Proteomes" id="UP001458880"/>
    </source>
</evidence>
<accession>A0AAW1IY47</accession>
<comment type="similarity">
    <text evidence="8">Belongs to the activator 1 small subunits family. CTF18 subfamily.</text>
</comment>
<organism evidence="11 12">
    <name type="scientific">Popillia japonica</name>
    <name type="common">Japanese beetle</name>
    <dbReference type="NCBI Taxonomy" id="7064"/>
    <lineage>
        <taxon>Eukaryota</taxon>
        <taxon>Metazoa</taxon>
        <taxon>Ecdysozoa</taxon>
        <taxon>Arthropoda</taxon>
        <taxon>Hexapoda</taxon>
        <taxon>Insecta</taxon>
        <taxon>Pterygota</taxon>
        <taxon>Neoptera</taxon>
        <taxon>Endopterygota</taxon>
        <taxon>Coleoptera</taxon>
        <taxon>Polyphaga</taxon>
        <taxon>Scarabaeiformia</taxon>
        <taxon>Scarabaeidae</taxon>
        <taxon>Rutelinae</taxon>
        <taxon>Popillia</taxon>
    </lineage>
</organism>
<keyword evidence="5" id="KW-0238">DNA-binding</keyword>